<dbReference type="NCBIfam" id="TIGR00671">
    <property type="entry name" value="baf"/>
    <property type="match status" value="1"/>
</dbReference>
<dbReference type="Proteomes" id="UP000249720">
    <property type="component" value="Unassembled WGS sequence"/>
</dbReference>
<keyword evidence="12 16" id="KW-0630">Potassium</keyword>
<dbReference type="GO" id="GO:0005524">
    <property type="term" value="F:ATP binding"/>
    <property type="evidence" value="ECO:0007669"/>
    <property type="project" value="UniProtKB-UniRule"/>
</dbReference>
<evidence type="ECO:0000256" key="3">
    <source>
        <dbReference type="ARBA" id="ARBA00004496"/>
    </source>
</evidence>
<evidence type="ECO:0000313" key="17">
    <source>
        <dbReference type="EMBL" id="PZX59533.1"/>
    </source>
</evidence>
<feature type="active site" description="Proton acceptor" evidence="16">
    <location>
        <position position="96"/>
    </location>
</feature>
<comment type="function">
    <text evidence="16">Catalyzes the phosphorylation of pantothenate (Pan), the first step in CoA biosynthesis.</text>
</comment>
<evidence type="ECO:0000256" key="9">
    <source>
        <dbReference type="ARBA" id="ARBA00022741"/>
    </source>
</evidence>
<feature type="binding site" evidence="16">
    <location>
        <position position="120"/>
    </location>
    <ligand>
        <name>ATP</name>
        <dbReference type="ChEBI" id="CHEBI:30616"/>
    </ligand>
</feature>
<dbReference type="HAMAP" id="MF_01274">
    <property type="entry name" value="Pantothen_kinase_3"/>
    <property type="match status" value="1"/>
</dbReference>
<dbReference type="GO" id="GO:0004594">
    <property type="term" value="F:pantothenate kinase activity"/>
    <property type="evidence" value="ECO:0007669"/>
    <property type="project" value="UniProtKB-UniRule"/>
</dbReference>
<comment type="catalytic activity">
    <reaction evidence="1 16">
        <text>(R)-pantothenate + ATP = (R)-4'-phosphopantothenate + ADP + H(+)</text>
        <dbReference type="Rhea" id="RHEA:16373"/>
        <dbReference type="ChEBI" id="CHEBI:10986"/>
        <dbReference type="ChEBI" id="CHEBI:15378"/>
        <dbReference type="ChEBI" id="CHEBI:29032"/>
        <dbReference type="ChEBI" id="CHEBI:30616"/>
        <dbReference type="ChEBI" id="CHEBI:456216"/>
        <dbReference type="EC" id="2.7.1.33"/>
    </reaction>
</comment>
<evidence type="ECO:0000256" key="10">
    <source>
        <dbReference type="ARBA" id="ARBA00022777"/>
    </source>
</evidence>
<accession>A0A2W7RF51</accession>
<evidence type="ECO:0000256" key="8">
    <source>
        <dbReference type="ARBA" id="ARBA00022679"/>
    </source>
</evidence>
<dbReference type="AlphaFoldDB" id="A0A2W7RF51"/>
<feature type="binding site" evidence="16">
    <location>
        <position position="172"/>
    </location>
    <ligand>
        <name>substrate</name>
    </ligand>
</feature>
<keyword evidence="7 16" id="KW-0963">Cytoplasm</keyword>
<protein>
    <recommendedName>
        <fullName evidence="15 16">Type III pantothenate kinase</fullName>
        <ecNumber evidence="6 16">2.7.1.33</ecNumber>
    </recommendedName>
    <alternativeName>
        <fullName evidence="16">PanK-III</fullName>
    </alternativeName>
    <alternativeName>
        <fullName evidence="16">Pantothenic acid kinase</fullName>
    </alternativeName>
</protein>
<comment type="subcellular location">
    <subcellularLocation>
        <location evidence="3 16">Cytoplasm</location>
    </subcellularLocation>
</comment>
<feature type="binding site" evidence="16">
    <location>
        <begin position="8"/>
        <end position="15"/>
    </location>
    <ligand>
        <name>ATP</name>
        <dbReference type="ChEBI" id="CHEBI:30616"/>
    </ligand>
</feature>
<comment type="subunit">
    <text evidence="5 16">Homodimer.</text>
</comment>
<name>A0A2W7RF51_9BACT</name>
<dbReference type="UniPathway" id="UPA00241">
    <property type="reaction ID" value="UER00352"/>
</dbReference>
<dbReference type="EMBL" id="QKZV01000013">
    <property type="protein sequence ID" value="PZX59533.1"/>
    <property type="molecule type" value="Genomic_DNA"/>
</dbReference>
<keyword evidence="9 16" id="KW-0547">Nucleotide-binding</keyword>
<dbReference type="InterPro" id="IPR043129">
    <property type="entry name" value="ATPase_NBD"/>
</dbReference>
<dbReference type="Gene3D" id="3.30.420.40">
    <property type="match status" value="2"/>
</dbReference>
<dbReference type="Pfam" id="PF03309">
    <property type="entry name" value="Pan_kinase"/>
    <property type="match status" value="1"/>
</dbReference>
<evidence type="ECO:0000256" key="2">
    <source>
        <dbReference type="ARBA" id="ARBA00001958"/>
    </source>
</evidence>
<evidence type="ECO:0000256" key="15">
    <source>
        <dbReference type="ARBA" id="ARBA00040883"/>
    </source>
</evidence>
<evidence type="ECO:0000256" key="13">
    <source>
        <dbReference type="ARBA" id="ARBA00022993"/>
    </source>
</evidence>
<evidence type="ECO:0000256" key="1">
    <source>
        <dbReference type="ARBA" id="ARBA00001206"/>
    </source>
</evidence>
<comment type="caution">
    <text evidence="16">Lacks conserved residue(s) required for the propagation of feature annotation.</text>
</comment>
<dbReference type="PANTHER" id="PTHR34265">
    <property type="entry name" value="TYPE III PANTOTHENATE KINASE"/>
    <property type="match status" value="1"/>
</dbReference>
<evidence type="ECO:0000256" key="16">
    <source>
        <dbReference type="HAMAP-Rule" id="MF_01274"/>
    </source>
</evidence>
<keyword evidence="18" id="KW-1185">Reference proteome</keyword>
<dbReference type="PANTHER" id="PTHR34265:SF1">
    <property type="entry name" value="TYPE III PANTOTHENATE KINASE"/>
    <property type="match status" value="1"/>
</dbReference>
<evidence type="ECO:0000256" key="7">
    <source>
        <dbReference type="ARBA" id="ARBA00022490"/>
    </source>
</evidence>
<sequence>MPTTLCLDFGNTRLKGVIFSNTDIVEVFTLTNDSPSTIEPILNQFKPTHCILSSVIHHNEALPEFLSKHTRFHLLSHESKLPISTPIGKPSTIGADRLAICSAAVSLFPTQHNLAIGLGSCITYNYVNPFHEFLGGAISPGMNMRFRAMHEHTAKLPLVQADTNFPLIGYDTKTNLQSGVLVGMAKEIDGIIEAYKEKFSDLKVSITGGDMHFFKTYLKNEIYTDEHLLFKGLLYINQLNNP</sequence>
<keyword evidence="11 16" id="KW-0067">ATP-binding</keyword>
<evidence type="ECO:0000256" key="5">
    <source>
        <dbReference type="ARBA" id="ARBA00011738"/>
    </source>
</evidence>
<comment type="similarity">
    <text evidence="14 16">Belongs to the type III pantothenate kinase family.</text>
</comment>
<comment type="pathway">
    <text evidence="4 16">Cofactor biosynthesis; coenzyme A biosynthesis; CoA from (R)-pantothenate: step 1/5.</text>
</comment>
<evidence type="ECO:0000256" key="6">
    <source>
        <dbReference type="ARBA" id="ARBA00012102"/>
    </source>
</evidence>
<dbReference type="GO" id="GO:0015937">
    <property type="term" value="P:coenzyme A biosynthetic process"/>
    <property type="evidence" value="ECO:0007669"/>
    <property type="project" value="UniProtKB-UniRule"/>
</dbReference>
<feature type="binding site" evidence="16">
    <location>
        <begin position="94"/>
        <end position="97"/>
    </location>
    <ligand>
        <name>substrate</name>
    </ligand>
</feature>
<dbReference type="InterPro" id="IPR004619">
    <property type="entry name" value="Type_III_PanK"/>
</dbReference>
<evidence type="ECO:0000256" key="12">
    <source>
        <dbReference type="ARBA" id="ARBA00022958"/>
    </source>
</evidence>
<organism evidence="17 18">
    <name type="scientific">Hydrotalea sandarakina</name>
    <dbReference type="NCBI Taxonomy" id="1004304"/>
    <lineage>
        <taxon>Bacteria</taxon>
        <taxon>Pseudomonadati</taxon>
        <taxon>Bacteroidota</taxon>
        <taxon>Chitinophagia</taxon>
        <taxon>Chitinophagales</taxon>
        <taxon>Chitinophagaceae</taxon>
        <taxon>Hydrotalea</taxon>
    </lineage>
</organism>
<keyword evidence="13 16" id="KW-0173">Coenzyme A biosynthesis</keyword>
<dbReference type="CDD" id="cd24015">
    <property type="entry name" value="ASKHA_NBD_PanK-III"/>
    <property type="match status" value="1"/>
</dbReference>
<dbReference type="SUPFAM" id="SSF53067">
    <property type="entry name" value="Actin-like ATPase domain"/>
    <property type="match status" value="2"/>
</dbReference>
<gene>
    <name evidence="16" type="primary">coaX</name>
    <name evidence="17" type="ORF">LX80_02780</name>
</gene>
<comment type="caution">
    <text evidence="17">The sequence shown here is derived from an EMBL/GenBank/DDBJ whole genome shotgun (WGS) entry which is preliminary data.</text>
</comment>
<dbReference type="GO" id="GO:0005737">
    <property type="term" value="C:cytoplasm"/>
    <property type="evidence" value="ECO:0007669"/>
    <property type="project" value="UniProtKB-SubCell"/>
</dbReference>
<evidence type="ECO:0000256" key="4">
    <source>
        <dbReference type="ARBA" id="ARBA00005225"/>
    </source>
</evidence>
<comment type="cofactor">
    <cofactor evidence="16">
        <name>NH4(+)</name>
        <dbReference type="ChEBI" id="CHEBI:28938"/>
    </cofactor>
    <cofactor evidence="16">
        <name>K(+)</name>
        <dbReference type="ChEBI" id="CHEBI:29103"/>
    </cofactor>
    <text evidence="16">A monovalent cation. Ammonium or potassium.</text>
</comment>
<proteinExistence type="inferred from homology"/>
<comment type="cofactor">
    <cofactor evidence="2">
        <name>K(+)</name>
        <dbReference type="ChEBI" id="CHEBI:29103"/>
    </cofactor>
</comment>
<dbReference type="OrthoDB" id="9804707at2"/>
<evidence type="ECO:0000256" key="11">
    <source>
        <dbReference type="ARBA" id="ARBA00022840"/>
    </source>
</evidence>
<evidence type="ECO:0000313" key="18">
    <source>
        <dbReference type="Proteomes" id="UP000249720"/>
    </source>
</evidence>
<reference evidence="17 18" key="1">
    <citation type="submission" date="2018-06" db="EMBL/GenBank/DDBJ databases">
        <title>Genomic Encyclopedia of Archaeal and Bacterial Type Strains, Phase II (KMG-II): from individual species to whole genera.</title>
        <authorList>
            <person name="Goeker M."/>
        </authorList>
    </citation>
    <scope>NUCLEOTIDE SEQUENCE [LARGE SCALE GENOMIC DNA]</scope>
    <source>
        <strain evidence="17 18">DSM 23241</strain>
    </source>
</reference>
<evidence type="ECO:0000256" key="14">
    <source>
        <dbReference type="ARBA" id="ARBA00038036"/>
    </source>
</evidence>
<dbReference type="EC" id="2.7.1.33" evidence="6 16"/>
<dbReference type="RefSeq" id="WP_111297256.1">
    <property type="nucleotide sequence ID" value="NZ_QKZV01000013.1"/>
</dbReference>
<keyword evidence="10 16" id="KW-0418">Kinase</keyword>
<keyword evidence="8 16" id="KW-0808">Transferase</keyword>